<sequence>MFTFTSCPSPAKREYKRWTFVSEDIIGTKGDIKVPIEDVTFVYDPSRIGTGGASYVNWRTETVITGYTQDATISALSMNSLVQDIRDRFSVVMRRNKVLIDIRIITKSGETLNEQMRATEFLGKKLEPWHCHSADAGRISFHLYVPRKGNKKRGVVLMGERNNDFRFPAVNFVRSLLNRNTDIDRVALVTLVGGQFEGYVVADRVELKTERTNFVPNDAFFDLARGIERWYLEVGADLVKDRDDEVKFRRYQDLGLKYLQRFQNLLQLPEFSNLRALIKGFSFGSVGDEHADVPTSTRKVQEDRSKAVIGAKQKNGSEAGETRDRKTPDEHPDHTPLTVTGPDGRRRTIVRDNSTGLQFSFEEFLTSTKLFALDTSMGVLRFNIRHPMWEQCEKEDRWLLRLQEEVCIIALTRELFDNESSVHIDLFTEEQLKYVVLSITNS</sequence>
<name>A0A2H0DY04_9BACT</name>
<evidence type="ECO:0000313" key="2">
    <source>
        <dbReference type="EMBL" id="PIP87055.1"/>
    </source>
</evidence>
<proteinExistence type="predicted"/>
<organism evidence="2 3">
    <name type="scientific">Candidatus Campbellbacteria bacterium CG22_combo_CG10-13_8_21_14_all_36_13</name>
    <dbReference type="NCBI Taxonomy" id="1974529"/>
    <lineage>
        <taxon>Bacteria</taxon>
        <taxon>Candidatus Campbelliibacteriota</taxon>
    </lineage>
</organism>
<dbReference type="Proteomes" id="UP000231143">
    <property type="component" value="Unassembled WGS sequence"/>
</dbReference>
<feature type="compositionally biased region" description="Basic and acidic residues" evidence="1">
    <location>
        <begin position="320"/>
        <end position="334"/>
    </location>
</feature>
<dbReference type="EMBL" id="PCTT01000029">
    <property type="protein sequence ID" value="PIP87055.1"/>
    <property type="molecule type" value="Genomic_DNA"/>
</dbReference>
<gene>
    <name evidence="2" type="ORF">COW81_02315</name>
</gene>
<comment type="caution">
    <text evidence="2">The sequence shown here is derived from an EMBL/GenBank/DDBJ whole genome shotgun (WGS) entry which is preliminary data.</text>
</comment>
<accession>A0A2H0DY04</accession>
<protein>
    <submittedName>
        <fullName evidence="2">Uncharacterized protein</fullName>
    </submittedName>
</protein>
<evidence type="ECO:0000256" key="1">
    <source>
        <dbReference type="SAM" id="MobiDB-lite"/>
    </source>
</evidence>
<reference evidence="2 3" key="1">
    <citation type="submission" date="2017-09" db="EMBL/GenBank/DDBJ databases">
        <title>Depth-based differentiation of microbial function through sediment-hosted aquifers and enrichment of novel symbionts in the deep terrestrial subsurface.</title>
        <authorList>
            <person name="Probst A.J."/>
            <person name="Ladd B."/>
            <person name="Jarett J.K."/>
            <person name="Geller-Mcgrath D.E."/>
            <person name="Sieber C.M."/>
            <person name="Emerson J.B."/>
            <person name="Anantharaman K."/>
            <person name="Thomas B.C."/>
            <person name="Malmstrom R."/>
            <person name="Stieglmeier M."/>
            <person name="Klingl A."/>
            <person name="Woyke T."/>
            <person name="Ryan C.M."/>
            <person name="Banfield J.F."/>
        </authorList>
    </citation>
    <scope>NUCLEOTIDE SEQUENCE [LARGE SCALE GENOMIC DNA]</scope>
    <source>
        <strain evidence="2">CG22_combo_CG10-13_8_21_14_all_36_13</strain>
    </source>
</reference>
<evidence type="ECO:0000313" key="3">
    <source>
        <dbReference type="Proteomes" id="UP000231143"/>
    </source>
</evidence>
<dbReference type="AlphaFoldDB" id="A0A2H0DY04"/>
<feature type="region of interest" description="Disordered" evidence="1">
    <location>
        <begin position="289"/>
        <end position="347"/>
    </location>
</feature>